<dbReference type="RefSeq" id="WP_106502717.1">
    <property type="nucleotide sequence ID" value="NZ_PXXO01000006.1"/>
</dbReference>
<dbReference type="Proteomes" id="UP000243002">
    <property type="component" value="Unassembled WGS sequence"/>
</dbReference>
<keyword evidence="2" id="KW-1185">Reference proteome</keyword>
<proteinExistence type="predicted"/>
<accession>A0A2P7MX89</accession>
<name>A0A2P7MX89_9CYAN</name>
<dbReference type="AlphaFoldDB" id="A0A2P7MX89"/>
<dbReference type="EMBL" id="PXXO01000006">
    <property type="protein sequence ID" value="PSJ05781.1"/>
    <property type="molecule type" value="Genomic_DNA"/>
</dbReference>
<sequence>MPLLTTSALSTEVLESALLTLEQITLRITVLALNASRHSEQSPRVRMLLGDLLADIQDCESEMGTYAPLDA</sequence>
<reference evidence="1 2" key="1">
    <citation type="journal article" date="2018" name="Environ. Microbiol.">
        <title>Ecological and genomic features of two widespread freshwater picocyanobacteria.</title>
        <authorList>
            <person name="Cabello-Yeves P.J."/>
            <person name="Picazo A."/>
            <person name="Camacho A."/>
            <person name="Callieri C."/>
            <person name="Rosselli R."/>
            <person name="Roda-Garcia J.J."/>
            <person name="Coutinho F.H."/>
            <person name="Rodriguez-Valera F."/>
        </authorList>
    </citation>
    <scope>NUCLEOTIDE SEQUENCE [LARGE SCALE GENOMIC DNA]</scope>
    <source>
        <strain evidence="1 2">Tous</strain>
    </source>
</reference>
<organism evidence="1 2">
    <name type="scientific">Cyanobium usitatum str. Tous</name>
    <dbReference type="NCBI Taxonomy" id="2116684"/>
    <lineage>
        <taxon>Bacteria</taxon>
        <taxon>Bacillati</taxon>
        <taxon>Cyanobacteriota</taxon>
        <taxon>Cyanophyceae</taxon>
        <taxon>Synechococcales</taxon>
        <taxon>Prochlorococcaceae</taxon>
        <taxon>Cyanobium</taxon>
    </lineage>
</organism>
<gene>
    <name evidence="1" type="ORF">C7K55_07060</name>
</gene>
<dbReference type="OrthoDB" id="9883385at2"/>
<protein>
    <submittedName>
        <fullName evidence="1">Uncharacterized protein</fullName>
    </submittedName>
</protein>
<evidence type="ECO:0000313" key="2">
    <source>
        <dbReference type="Proteomes" id="UP000243002"/>
    </source>
</evidence>
<evidence type="ECO:0000313" key="1">
    <source>
        <dbReference type="EMBL" id="PSJ05781.1"/>
    </source>
</evidence>
<comment type="caution">
    <text evidence="1">The sequence shown here is derived from an EMBL/GenBank/DDBJ whole genome shotgun (WGS) entry which is preliminary data.</text>
</comment>